<evidence type="ECO:0000313" key="2">
    <source>
        <dbReference type="Proteomes" id="UP000249547"/>
    </source>
</evidence>
<comment type="caution">
    <text evidence="1">The sequence shown here is derived from an EMBL/GenBank/DDBJ whole genome shotgun (WGS) entry which is preliminary data.</text>
</comment>
<keyword evidence="2" id="KW-1185">Reference proteome</keyword>
<name>A0A327QFD7_9BACT</name>
<gene>
    <name evidence="1" type="ORF">LX64_03343</name>
</gene>
<organism evidence="1 2">
    <name type="scientific">Chitinophaga skermanii</name>
    <dbReference type="NCBI Taxonomy" id="331697"/>
    <lineage>
        <taxon>Bacteria</taxon>
        <taxon>Pseudomonadati</taxon>
        <taxon>Bacteroidota</taxon>
        <taxon>Chitinophagia</taxon>
        <taxon>Chitinophagales</taxon>
        <taxon>Chitinophagaceae</taxon>
        <taxon>Chitinophaga</taxon>
    </lineage>
</organism>
<protein>
    <submittedName>
        <fullName evidence="1">Uncharacterized protein</fullName>
    </submittedName>
</protein>
<dbReference type="AlphaFoldDB" id="A0A327QFD7"/>
<dbReference type="Proteomes" id="UP000249547">
    <property type="component" value="Unassembled WGS sequence"/>
</dbReference>
<evidence type="ECO:0000313" key="1">
    <source>
        <dbReference type="EMBL" id="RAJ02332.1"/>
    </source>
</evidence>
<proteinExistence type="predicted"/>
<sequence>MFYINGNKLINSYLVLLTIDQIQYLLREIFLQMHGYGASPKYDNTKTQIDNAKHADEYNNKYLFKPEKKRVEQEK</sequence>
<dbReference type="EMBL" id="QLLL01000006">
    <property type="protein sequence ID" value="RAJ02332.1"/>
    <property type="molecule type" value="Genomic_DNA"/>
</dbReference>
<accession>A0A327QFD7</accession>
<reference evidence="1 2" key="1">
    <citation type="submission" date="2018-06" db="EMBL/GenBank/DDBJ databases">
        <title>Genomic Encyclopedia of Archaeal and Bacterial Type Strains, Phase II (KMG-II): from individual species to whole genera.</title>
        <authorList>
            <person name="Goeker M."/>
        </authorList>
    </citation>
    <scope>NUCLEOTIDE SEQUENCE [LARGE SCALE GENOMIC DNA]</scope>
    <source>
        <strain evidence="1 2">DSM 23857</strain>
    </source>
</reference>